<dbReference type="Proteomes" id="UP000321805">
    <property type="component" value="Chromosome"/>
</dbReference>
<organism evidence="2 3">
    <name type="scientific">Baekduia soli</name>
    <dbReference type="NCBI Taxonomy" id="496014"/>
    <lineage>
        <taxon>Bacteria</taxon>
        <taxon>Bacillati</taxon>
        <taxon>Actinomycetota</taxon>
        <taxon>Thermoleophilia</taxon>
        <taxon>Solirubrobacterales</taxon>
        <taxon>Baekduiaceae</taxon>
        <taxon>Baekduia</taxon>
    </lineage>
</organism>
<dbReference type="RefSeq" id="WP_146922246.1">
    <property type="nucleotide sequence ID" value="NZ_CP042430.1"/>
</dbReference>
<name>A0A5B8UB84_9ACTN</name>
<evidence type="ECO:0000313" key="2">
    <source>
        <dbReference type="EMBL" id="QEC49881.1"/>
    </source>
</evidence>
<dbReference type="Gene3D" id="2.60.120.10">
    <property type="entry name" value="Jelly Rolls"/>
    <property type="match status" value="1"/>
</dbReference>
<keyword evidence="1" id="KW-0479">Metal-binding</keyword>
<dbReference type="InterPro" id="IPR014710">
    <property type="entry name" value="RmlC-like_jellyroll"/>
</dbReference>
<dbReference type="PANTHER" id="PTHR35848">
    <property type="entry name" value="OXALATE-BINDING PROTEIN"/>
    <property type="match status" value="1"/>
</dbReference>
<dbReference type="SUPFAM" id="SSF51182">
    <property type="entry name" value="RmlC-like cupins"/>
    <property type="match status" value="1"/>
</dbReference>
<evidence type="ECO:0008006" key="4">
    <source>
        <dbReference type="Google" id="ProtNLM"/>
    </source>
</evidence>
<dbReference type="GO" id="GO:0046872">
    <property type="term" value="F:metal ion binding"/>
    <property type="evidence" value="ECO:0007669"/>
    <property type="project" value="UniProtKB-KW"/>
</dbReference>
<accession>A0A5B8UB84</accession>
<dbReference type="KEGG" id="bsol:FSW04_21460"/>
<dbReference type="PANTHER" id="PTHR35848:SF6">
    <property type="entry name" value="CUPIN TYPE-2 DOMAIN-CONTAINING PROTEIN"/>
    <property type="match status" value="1"/>
</dbReference>
<dbReference type="InterPro" id="IPR051610">
    <property type="entry name" value="GPI/OXD"/>
</dbReference>
<keyword evidence="3" id="KW-1185">Reference proteome</keyword>
<protein>
    <recommendedName>
        <fullName evidence="4">Cupin domain-containing protein</fullName>
    </recommendedName>
</protein>
<evidence type="ECO:0000256" key="1">
    <source>
        <dbReference type="ARBA" id="ARBA00022723"/>
    </source>
</evidence>
<reference evidence="2 3" key="1">
    <citation type="journal article" date="2018" name="J. Microbiol.">
        <title>Baekduia soli gen. nov., sp. nov., a novel bacterium isolated from the soil of Baekdu Mountain and proposal of a novel family name, Baekduiaceae fam. nov.</title>
        <authorList>
            <person name="An D.S."/>
            <person name="Siddiqi M.Z."/>
            <person name="Kim K.H."/>
            <person name="Yu H.S."/>
            <person name="Im W.T."/>
        </authorList>
    </citation>
    <scope>NUCLEOTIDE SEQUENCE [LARGE SCALE GENOMIC DNA]</scope>
    <source>
        <strain evidence="2 3">BR7-21</strain>
    </source>
</reference>
<evidence type="ECO:0000313" key="3">
    <source>
        <dbReference type="Proteomes" id="UP000321805"/>
    </source>
</evidence>
<proteinExistence type="predicted"/>
<dbReference type="InterPro" id="IPR011051">
    <property type="entry name" value="RmlC_Cupin_sf"/>
</dbReference>
<dbReference type="EMBL" id="CP042430">
    <property type="protein sequence ID" value="QEC49881.1"/>
    <property type="molecule type" value="Genomic_DNA"/>
</dbReference>
<dbReference type="OrthoDB" id="5243694at2"/>
<dbReference type="AlphaFoldDB" id="A0A5B8UB84"/>
<sequence length="129" mass="13998">MSRHATINLMDVEDSVGARVEGLEGRFARKHLDSTELGVSLFRYAPDLRSPFAHSHREQEEAYVVVAGSGRVLLDGEVQELRQWDVLRVAPEVVRAFEAGPDGLDVIAIGGTKPADGDGVMGEATWPDA</sequence>
<gene>
    <name evidence="2" type="ORF">FSW04_21460</name>
</gene>